<comment type="caution">
    <text evidence="2">The sequence shown here is derived from an EMBL/GenBank/DDBJ whole genome shotgun (WGS) entry which is preliminary data.</text>
</comment>
<proteinExistence type="predicted"/>
<organism evidence="2">
    <name type="scientific">marine sediment metagenome</name>
    <dbReference type="NCBI Taxonomy" id="412755"/>
    <lineage>
        <taxon>unclassified sequences</taxon>
        <taxon>metagenomes</taxon>
        <taxon>ecological metagenomes</taxon>
    </lineage>
</organism>
<feature type="compositionally biased region" description="Basic and acidic residues" evidence="1">
    <location>
        <begin position="61"/>
        <end position="80"/>
    </location>
</feature>
<feature type="region of interest" description="Disordered" evidence="1">
    <location>
        <begin position="44"/>
        <end position="80"/>
    </location>
</feature>
<name>X1HKZ2_9ZZZZ</name>
<reference evidence="2" key="1">
    <citation type="journal article" date="2014" name="Front. Microbiol.">
        <title>High frequency of phylogenetically diverse reductive dehalogenase-homologous genes in deep subseafloor sedimentary metagenomes.</title>
        <authorList>
            <person name="Kawai M."/>
            <person name="Futagami T."/>
            <person name="Toyoda A."/>
            <person name="Takaki Y."/>
            <person name="Nishi S."/>
            <person name="Hori S."/>
            <person name="Arai W."/>
            <person name="Tsubouchi T."/>
            <person name="Morono Y."/>
            <person name="Uchiyama I."/>
            <person name="Ito T."/>
            <person name="Fujiyama A."/>
            <person name="Inagaki F."/>
            <person name="Takami H."/>
        </authorList>
    </citation>
    <scope>NUCLEOTIDE SEQUENCE</scope>
    <source>
        <strain evidence="2">Expedition CK06-06</strain>
    </source>
</reference>
<accession>X1HKZ2</accession>
<protein>
    <submittedName>
        <fullName evidence="2">Uncharacterized protein</fullName>
    </submittedName>
</protein>
<dbReference type="AlphaFoldDB" id="X1HKZ2"/>
<dbReference type="EMBL" id="BARU01022517">
    <property type="protein sequence ID" value="GAH57735.1"/>
    <property type="molecule type" value="Genomic_DNA"/>
</dbReference>
<sequence length="153" mass="17349">MAEELALKAASLFADGATHRDISKDLEVSKSSVGKLIRDGYSILKNRSKNPDENPGVQMDGKTEDKDKDRDELSPSKFSDNKELDDLMTRTLLIHATPILRKIALNSKVFLQHEYFQKQLGYTGDVGDLLVEALDFYWEEMGFQIKITHDLVM</sequence>
<evidence type="ECO:0000313" key="2">
    <source>
        <dbReference type="EMBL" id="GAH57735.1"/>
    </source>
</evidence>
<evidence type="ECO:0000256" key="1">
    <source>
        <dbReference type="SAM" id="MobiDB-lite"/>
    </source>
</evidence>
<gene>
    <name evidence="2" type="ORF">S03H2_36671</name>
</gene>